<evidence type="ECO:0000256" key="1">
    <source>
        <dbReference type="SAM" id="MobiDB-lite"/>
    </source>
</evidence>
<keyword evidence="4" id="KW-1185">Reference proteome</keyword>
<feature type="chain" id="PRO_5011960438" evidence="2">
    <location>
        <begin position="23"/>
        <end position="86"/>
    </location>
</feature>
<name>A0A1Q9BYD1_SYMMI</name>
<proteinExistence type="predicted"/>
<evidence type="ECO:0000256" key="2">
    <source>
        <dbReference type="SAM" id="SignalP"/>
    </source>
</evidence>
<feature type="signal peptide" evidence="2">
    <location>
        <begin position="1"/>
        <end position="22"/>
    </location>
</feature>
<reference evidence="3 4" key="1">
    <citation type="submission" date="2016-02" db="EMBL/GenBank/DDBJ databases">
        <title>Genome analysis of coral dinoflagellate symbionts highlights evolutionary adaptations to a symbiotic lifestyle.</title>
        <authorList>
            <person name="Aranda M."/>
            <person name="Li Y."/>
            <person name="Liew Y.J."/>
            <person name="Baumgarten S."/>
            <person name="Simakov O."/>
            <person name="Wilson M."/>
            <person name="Piel J."/>
            <person name="Ashoor H."/>
            <person name="Bougouffa S."/>
            <person name="Bajic V.B."/>
            <person name="Ryu T."/>
            <person name="Ravasi T."/>
            <person name="Bayer T."/>
            <person name="Micklem G."/>
            <person name="Kim H."/>
            <person name="Bhak J."/>
            <person name="Lajeunesse T.C."/>
            <person name="Voolstra C.R."/>
        </authorList>
    </citation>
    <scope>NUCLEOTIDE SEQUENCE [LARGE SCALE GENOMIC DNA]</scope>
    <source>
        <strain evidence="3 4">CCMP2467</strain>
    </source>
</reference>
<gene>
    <name evidence="3" type="ORF">AK812_SmicGene44482</name>
</gene>
<dbReference type="EMBL" id="LSRX01002330">
    <property type="protein sequence ID" value="OLP75686.1"/>
    <property type="molecule type" value="Genomic_DNA"/>
</dbReference>
<comment type="caution">
    <text evidence="3">The sequence shown here is derived from an EMBL/GenBank/DDBJ whole genome shotgun (WGS) entry which is preliminary data.</text>
</comment>
<evidence type="ECO:0000313" key="4">
    <source>
        <dbReference type="Proteomes" id="UP000186817"/>
    </source>
</evidence>
<organism evidence="3 4">
    <name type="scientific">Symbiodinium microadriaticum</name>
    <name type="common">Dinoflagellate</name>
    <name type="synonym">Zooxanthella microadriatica</name>
    <dbReference type="NCBI Taxonomy" id="2951"/>
    <lineage>
        <taxon>Eukaryota</taxon>
        <taxon>Sar</taxon>
        <taxon>Alveolata</taxon>
        <taxon>Dinophyceae</taxon>
        <taxon>Suessiales</taxon>
        <taxon>Symbiodiniaceae</taxon>
        <taxon>Symbiodinium</taxon>
    </lineage>
</organism>
<evidence type="ECO:0000313" key="3">
    <source>
        <dbReference type="EMBL" id="OLP75686.1"/>
    </source>
</evidence>
<dbReference type="Proteomes" id="UP000186817">
    <property type="component" value="Unassembled WGS sequence"/>
</dbReference>
<keyword evidence="2" id="KW-0732">Signal</keyword>
<protein>
    <submittedName>
        <fullName evidence="3">Uncharacterized protein</fullName>
    </submittedName>
</protein>
<feature type="compositionally biased region" description="Low complexity" evidence="1">
    <location>
        <begin position="44"/>
        <end position="74"/>
    </location>
</feature>
<sequence length="86" mass="8672">MPMSLVLLQISLAASFRGITYAASLVEVVATDEEPEAQVPATKPVVEGAPPGVPAALAPEPVPAPSSEVGPASADLGARPQIVHVH</sequence>
<accession>A0A1Q9BYD1</accession>
<dbReference type="AlphaFoldDB" id="A0A1Q9BYD1"/>
<feature type="region of interest" description="Disordered" evidence="1">
    <location>
        <begin position="43"/>
        <end position="86"/>
    </location>
</feature>